<dbReference type="Gene3D" id="3.10.450.50">
    <property type="match status" value="1"/>
</dbReference>
<evidence type="ECO:0000256" key="3">
    <source>
        <dbReference type="ARBA" id="ARBA00023242"/>
    </source>
</evidence>
<dbReference type="InterPro" id="IPR045875">
    <property type="entry name" value="NTF2"/>
</dbReference>
<keyword evidence="1 5" id="KW-0813">Transport</keyword>
<evidence type="ECO:0000259" key="6">
    <source>
        <dbReference type="PROSITE" id="PS50177"/>
    </source>
</evidence>
<dbReference type="GO" id="GO:0015031">
    <property type="term" value="P:protein transport"/>
    <property type="evidence" value="ECO:0007669"/>
    <property type="project" value="UniProtKB-KW"/>
</dbReference>
<comment type="function">
    <text evidence="5">Has a role in nuclear-cytoplasmic transport of proteins and mRNAs.</text>
</comment>
<keyword evidence="8" id="KW-1185">Reference proteome</keyword>
<dbReference type="GO" id="GO:0005634">
    <property type="term" value="C:nucleus"/>
    <property type="evidence" value="ECO:0007669"/>
    <property type="project" value="UniProtKB-SubCell"/>
</dbReference>
<dbReference type="InterPro" id="IPR002075">
    <property type="entry name" value="NTF2_dom"/>
</dbReference>
<dbReference type="FunFam" id="3.10.450.50:FF:000006">
    <property type="entry name" value="NTF2-related export protein 2 isoform 1"/>
    <property type="match status" value="1"/>
</dbReference>
<dbReference type="InterPro" id="IPR032710">
    <property type="entry name" value="NTF2-like_dom_sf"/>
</dbReference>
<sequence>MALKSTQDINKEDEELCKEAEKFSQVYYDVMDRKRDKIGFLYANISTSNAVWNGNPINGYDSICQFLAALPSTQHNIQSLDAQRLPEGVTGDLNGGIILHVGGSVTVDNDAERAFTQTLVLCVEDAKYKVKSDRFRYVD</sequence>
<dbReference type="SUPFAM" id="SSF54427">
    <property type="entry name" value="NTF2-like"/>
    <property type="match status" value="1"/>
</dbReference>
<evidence type="ECO:0000256" key="1">
    <source>
        <dbReference type="ARBA" id="ARBA00022448"/>
    </source>
</evidence>
<accession>A0A8R1DPM5</accession>
<dbReference type="AlphaFoldDB" id="A0A8R1DPM5"/>
<comment type="subcellular location">
    <subcellularLocation>
        <location evidence="5">Cytoplasm</location>
    </subcellularLocation>
    <subcellularLocation>
        <location evidence="5">Nucleus</location>
    </subcellularLocation>
</comment>
<reference evidence="8" key="1">
    <citation type="submission" date="2010-08" db="EMBL/GenBank/DDBJ databases">
        <authorList>
            <consortium name="Caenorhabditis japonica Sequencing Consortium"/>
            <person name="Wilson R.K."/>
        </authorList>
    </citation>
    <scope>NUCLEOTIDE SEQUENCE [LARGE SCALE GENOMIC DNA]</scope>
    <source>
        <strain evidence="8">DF5081</strain>
    </source>
</reference>
<dbReference type="EnsemblMetazoa" id="CJA07310.1">
    <property type="protein sequence ID" value="CJA07310.1"/>
    <property type="gene ID" value="WBGene00126514"/>
</dbReference>
<dbReference type="CDD" id="cd00780">
    <property type="entry name" value="NTF2"/>
    <property type="match status" value="1"/>
</dbReference>
<dbReference type="GO" id="GO:0051028">
    <property type="term" value="P:mRNA transport"/>
    <property type="evidence" value="ECO:0007669"/>
    <property type="project" value="UniProtKB-UniRule"/>
</dbReference>
<keyword evidence="5" id="KW-0963">Cytoplasm</keyword>
<evidence type="ECO:0000256" key="2">
    <source>
        <dbReference type="ARBA" id="ARBA00022927"/>
    </source>
</evidence>
<keyword evidence="3 5" id="KW-0539">Nucleus</keyword>
<organism evidence="7 8">
    <name type="scientific">Caenorhabditis japonica</name>
    <dbReference type="NCBI Taxonomy" id="281687"/>
    <lineage>
        <taxon>Eukaryota</taxon>
        <taxon>Metazoa</taxon>
        <taxon>Ecdysozoa</taxon>
        <taxon>Nematoda</taxon>
        <taxon>Chromadorea</taxon>
        <taxon>Rhabditida</taxon>
        <taxon>Rhabditina</taxon>
        <taxon>Rhabditomorpha</taxon>
        <taxon>Rhabditoidea</taxon>
        <taxon>Rhabditidae</taxon>
        <taxon>Peloderinae</taxon>
        <taxon>Caenorhabditis</taxon>
    </lineage>
</organism>
<dbReference type="GO" id="GO:0005737">
    <property type="term" value="C:cytoplasm"/>
    <property type="evidence" value="ECO:0007669"/>
    <property type="project" value="UniProtKB-SubCell"/>
</dbReference>
<protein>
    <recommendedName>
        <fullName evidence="4 5">NTF2-related export protein</fullName>
    </recommendedName>
</protein>
<dbReference type="PROSITE" id="PS50177">
    <property type="entry name" value="NTF2_DOMAIN"/>
    <property type="match status" value="1"/>
</dbReference>
<evidence type="ECO:0000256" key="4">
    <source>
        <dbReference type="ARBA" id="ARBA00070836"/>
    </source>
</evidence>
<proteinExistence type="predicted"/>
<dbReference type="Proteomes" id="UP000005237">
    <property type="component" value="Unassembled WGS sequence"/>
</dbReference>
<name>A0A8R1DPM5_CAEJA</name>
<dbReference type="GO" id="GO:0006913">
    <property type="term" value="P:nucleocytoplasmic transport"/>
    <property type="evidence" value="ECO:0007669"/>
    <property type="project" value="UniProtKB-UniRule"/>
</dbReference>
<keyword evidence="2 5" id="KW-0653">Protein transport</keyword>
<feature type="domain" description="NTF2" evidence="6">
    <location>
        <begin position="19"/>
        <end position="137"/>
    </location>
</feature>
<dbReference type="InterPro" id="IPR018222">
    <property type="entry name" value="Nuclear_transport_factor_2_euk"/>
</dbReference>
<evidence type="ECO:0000256" key="5">
    <source>
        <dbReference type="RuleBase" id="RU369002"/>
    </source>
</evidence>
<evidence type="ECO:0000313" key="8">
    <source>
        <dbReference type="Proteomes" id="UP000005237"/>
    </source>
</evidence>
<dbReference type="Pfam" id="PF02136">
    <property type="entry name" value="NTF2"/>
    <property type="match status" value="1"/>
</dbReference>
<evidence type="ECO:0000313" key="7">
    <source>
        <dbReference type="EnsemblMetazoa" id="CJA07310.1"/>
    </source>
</evidence>
<dbReference type="PANTHER" id="PTHR12612">
    <property type="entry name" value="NUCLEAR TRANSPORT FACTOR 2"/>
    <property type="match status" value="1"/>
</dbReference>
<reference evidence="7" key="2">
    <citation type="submission" date="2022-06" db="UniProtKB">
        <authorList>
            <consortium name="EnsemblMetazoa"/>
        </authorList>
    </citation>
    <scope>IDENTIFICATION</scope>
    <source>
        <strain evidence="7">DF5081</strain>
    </source>
</reference>
<dbReference type="OMA" id="THAFTQT"/>